<accession>A0A8S5T3B2</accession>
<sequence length="183" mass="20510">MSHTINIADVTLMGEILMLRLKSKPDMEEAQNFVNEVKAGPGKLFAGVFGEVRKKRSLTSNAYAWTLMNQLAEKLKKPAVEIYRDLVRDVAGASDIVTIKQEAIETFKRGWESQGQGWQVVLLDTMPTPNGTFCTLQCWYGSSVYDSKQMHRLLELIVQECQQQGIPTMTPDEIAKLKGLTGE</sequence>
<proteinExistence type="predicted"/>
<dbReference type="Gene3D" id="1.10.3790.10">
    <property type="entry name" value="NinB"/>
    <property type="match status" value="1"/>
</dbReference>
<organism evidence="1">
    <name type="scientific">Siphoviridae sp. ctM6i4</name>
    <dbReference type="NCBI Taxonomy" id="2827852"/>
    <lineage>
        <taxon>Viruses</taxon>
        <taxon>Duplodnaviria</taxon>
        <taxon>Heunggongvirae</taxon>
        <taxon>Uroviricota</taxon>
        <taxon>Caudoviricetes</taxon>
    </lineage>
</organism>
<dbReference type="EMBL" id="BK032735">
    <property type="protein sequence ID" value="DAF57600.1"/>
    <property type="molecule type" value="Genomic_DNA"/>
</dbReference>
<dbReference type="InterPro" id="IPR036619">
    <property type="entry name" value="NinB_sf"/>
</dbReference>
<protein>
    <submittedName>
        <fullName evidence="1">NinB protein</fullName>
    </submittedName>
</protein>
<reference evidence="1" key="1">
    <citation type="journal article" date="2021" name="Proc. Natl. Acad. Sci. U.S.A.">
        <title>A Catalog of Tens of Thousands of Viruses from Human Metagenomes Reveals Hidden Associations with Chronic Diseases.</title>
        <authorList>
            <person name="Tisza M.J."/>
            <person name="Buck C.B."/>
        </authorList>
    </citation>
    <scope>NUCLEOTIDE SEQUENCE</scope>
    <source>
        <strain evidence="1">CtM6i4</strain>
    </source>
</reference>
<evidence type="ECO:0000313" key="1">
    <source>
        <dbReference type="EMBL" id="DAF57600.1"/>
    </source>
</evidence>
<name>A0A8S5T3B2_9CAUD</name>